<sequence>MLENALDEKLRDVCRHGKAIIPYLTVGDPNLGATYELLCFYASEGATMIEIGLPFSDPIADGPVIQRAMMRALETRLEMVFEMLSDFRRSFDTPLLIMGYFNTVLQYGLKLFAENLAKLGVVGAIIVDLPLEEAELVAKIFNTKGIHLIPLISPLTGSERLKMMGTVYSGFSYLISVTGVTGSRKKLPTDVKERAAVVREILGLPVLLGFGVSTGKTIEQFRKFVDGFIVGSALIEAWEADKFKVGHTVRTLWTELVGATKVNSISSSQQN</sequence>
<dbReference type="PROSITE" id="PS00167">
    <property type="entry name" value="TRP_SYNTHASE_ALPHA"/>
    <property type="match status" value="1"/>
</dbReference>
<evidence type="ECO:0000256" key="5">
    <source>
        <dbReference type="ARBA" id="ARBA00023141"/>
    </source>
</evidence>
<protein>
    <recommendedName>
        <fullName evidence="8">Tryptophan synthase alpha chain</fullName>
        <ecNumber evidence="8">4.2.1.20</ecNumber>
    </recommendedName>
</protein>
<evidence type="ECO:0000256" key="9">
    <source>
        <dbReference type="RuleBase" id="RU003662"/>
    </source>
</evidence>
<evidence type="ECO:0000313" key="10">
    <source>
        <dbReference type="EMBL" id="ODN30008.1"/>
    </source>
</evidence>
<reference evidence="11" key="1">
    <citation type="submission" date="2016-04" db="EMBL/GenBank/DDBJ databases">
        <title>The genome sequence project of a novel Fervidobacterium isolate from a hot spring in Thailand.</title>
        <authorList>
            <person name="Gonzalez J.M."/>
            <person name="Cuecas A."/>
            <person name="Kanoksilapatham W."/>
        </authorList>
    </citation>
    <scope>NUCLEOTIDE SEQUENCE [LARGE SCALE GENOMIC DNA]</scope>
    <source>
        <strain evidence="11">FC2004</strain>
    </source>
</reference>
<dbReference type="InterPro" id="IPR002028">
    <property type="entry name" value="Trp_synthase_suA"/>
</dbReference>
<dbReference type="EMBL" id="LWAF01000012">
    <property type="protein sequence ID" value="ODN30008.1"/>
    <property type="molecule type" value="Genomic_DNA"/>
</dbReference>
<dbReference type="InterPro" id="IPR018204">
    <property type="entry name" value="Trp_synthase_alpha_AS"/>
</dbReference>
<keyword evidence="3 8" id="KW-0028">Amino-acid biosynthesis</keyword>
<organism evidence="10 11">
    <name type="scientific">Fervidobacterium thailandense</name>
    <dbReference type="NCBI Taxonomy" id="1008305"/>
    <lineage>
        <taxon>Bacteria</taxon>
        <taxon>Thermotogati</taxon>
        <taxon>Thermotogota</taxon>
        <taxon>Thermotogae</taxon>
        <taxon>Thermotogales</taxon>
        <taxon>Fervidobacteriaceae</taxon>
        <taxon>Fervidobacterium</taxon>
    </lineage>
</organism>
<feature type="active site" description="Proton acceptor" evidence="8">
    <location>
        <position position="61"/>
    </location>
</feature>
<dbReference type="AlphaFoldDB" id="A0A1E3G2W8"/>
<evidence type="ECO:0000256" key="4">
    <source>
        <dbReference type="ARBA" id="ARBA00022822"/>
    </source>
</evidence>
<accession>A0A1E3G2W8</accession>
<evidence type="ECO:0000256" key="2">
    <source>
        <dbReference type="ARBA" id="ARBA00011270"/>
    </source>
</evidence>
<dbReference type="InterPro" id="IPR011060">
    <property type="entry name" value="RibuloseP-bd_barrel"/>
</dbReference>
<feature type="active site" description="Proton acceptor" evidence="8">
    <location>
        <position position="50"/>
    </location>
</feature>
<gene>
    <name evidence="8" type="primary">trpA</name>
    <name evidence="10" type="ORF">A4H02_07460</name>
</gene>
<keyword evidence="11" id="KW-1185">Reference proteome</keyword>
<dbReference type="GO" id="GO:0005829">
    <property type="term" value="C:cytosol"/>
    <property type="evidence" value="ECO:0007669"/>
    <property type="project" value="TreeGrafter"/>
</dbReference>
<comment type="similarity">
    <text evidence="8 9">Belongs to the TrpA family.</text>
</comment>
<dbReference type="CDD" id="cd04724">
    <property type="entry name" value="Tryptophan_synthase_alpha"/>
    <property type="match status" value="1"/>
</dbReference>
<comment type="catalytic activity">
    <reaction evidence="7 8">
        <text>(1S,2R)-1-C-(indol-3-yl)glycerol 3-phosphate + L-serine = D-glyceraldehyde 3-phosphate + L-tryptophan + H2O</text>
        <dbReference type="Rhea" id="RHEA:10532"/>
        <dbReference type="ChEBI" id="CHEBI:15377"/>
        <dbReference type="ChEBI" id="CHEBI:33384"/>
        <dbReference type="ChEBI" id="CHEBI:57912"/>
        <dbReference type="ChEBI" id="CHEBI:58866"/>
        <dbReference type="ChEBI" id="CHEBI:59776"/>
        <dbReference type="EC" id="4.2.1.20"/>
    </reaction>
</comment>
<dbReference type="PANTHER" id="PTHR43406:SF1">
    <property type="entry name" value="TRYPTOPHAN SYNTHASE ALPHA CHAIN, CHLOROPLASTIC"/>
    <property type="match status" value="1"/>
</dbReference>
<dbReference type="Proteomes" id="UP000094570">
    <property type="component" value="Unassembled WGS sequence"/>
</dbReference>
<dbReference type="HAMAP" id="MF_00131">
    <property type="entry name" value="Trp_synth_alpha"/>
    <property type="match status" value="1"/>
</dbReference>
<comment type="caution">
    <text evidence="10">The sequence shown here is derived from an EMBL/GenBank/DDBJ whole genome shotgun (WGS) entry which is preliminary data.</text>
</comment>
<dbReference type="STRING" id="1008305.A4H02_07460"/>
<dbReference type="PANTHER" id="PTHR43406">
    <property type="entry name" value="TRYPTOPHAN SYNTHASE, ALPHA CHAIN"/>
    <property type="match status" value="1"/>
</dbReference>
<comment type="subunit">
    <text evidence="2 8">Tetramer of two alpha and two beta chains.</text>
</comment>
<evidence type="ECO:0000313" key="11">
    <source>
        <dbReference type="Proteomes" id="UP000094570"/>
    </source>
</evidence>
<dbReference type="NCBIfam" id="TIGR00262">
    <property type="entry name" value="trpA"/>
    <property type="match status" value="1"/>
</dbReference>
<dbReference type="RefSeq" id="WP_069293552.1">
    <property type="nucleotide sequence ID" value="NZ_CP140110.1"/>
</dbReference>
<evidence type="ECO:0000256" key="6">
    <source>
        <dbReference type="ARBA" id="ARBA00023239"/>
    </source>
</evidence>
<keyword evidence="4 8" id="KW-0822">Tryptophan biosynthesis</keyword>
<dbReference type="Pfam" id="PF00290">
    <property type="entry name" value="Trp_syntA"/>
    <property type="match status" value="1"/>
</dbReference>
<dbReference type="OrthoDB" id="9804578at2"/>
<dbReference type="UniPathway" id="UPA00035">
    <property type="reaction ID" value="UER00044"/>
</dbReference>
<proteinExistence type="inferred from homology"/>
<evidence type="ECO:0000256" key="1">
    <source>
        <dbReference type="ARBA" id="ARBA00004733"/>
    </source>
</evidence>
<dbReference type="Gene3D" id="3.20.20.70">
    <property type="entry name" value="Aldolase class I"/>
    <property type="match status" value="1"/>
</dbReference>
<keyword evidence="5 8" id="KW-0057">Aromatic amino acid biosynthesis</keyword>
<dbReference type="InterPro" id="IPR013785">
    <property type="entry name" value="Aldolase_TIM"/>
</dbReference>
<name>A0A1E3G2W8_9BACT</name>
<dbReference type="GO" id="GO:0004834">
    <property type="term" value="F:tryptophan synthase activity"/>
    <property type="evidence" value="ECO:0007669"/>
    <property type="project" value="UniProtKB-UniRule"/>
</dbReference>
<evidence type="ECO:0000256" key="8">
    <source>
        <dbReference type="HAMAP-Rule" id="MF_00131"/>
    </source>
</evidence>
<dbReference type="SUPFAM" id="SSF51366">
    <property type="entry name" value="Ribulose-phoshate binding barrel"/>
    <property type="match status" value="1"/>
</dbReference>
<comment type="function">
    <text evidence="8">The alpha subunit is responsible for the aldol cleavage of indoleglycerol phosphate to indole and glyceraldehyde 3-phosphate.</text>
</comment>
<keyword evidence="6 8" id="KW-0456">Lyase</keyword>
<dbReference type="EC" id="4.2.1.20" evidence="8"/>
<comment type="pathway">
    <text evidence="1 8">Amino-acid biosynthesis; L-tryptophan biosynthesis; L-tryptophan from chorismate: step 5/5.</text>
</comment>
<evidence type="ECO:0000256" key="3">
    <source>
        <dbReference type="ARBA" id="ARBA00022605"/>
    </source>
</evidence>
<evidence type="ECO:0000256" key="7">
    <source>
        <dbReference type="ARBA" id="ARBA00049047"/>
    </source>
</evidence>